<dbReference type="CDD" id="cd07909">
    <property type="entry name" value="YciF"/>
    <property type="match status" value="1"/>
</dbReference>
<accession>A0ABN1EW49</accession>
<dbReference type="EMBL" id="BAAAFZ010000011">
    <property type="protein sequence ID" value="GAA0575184.1"/>
    <property type="molecule type" value="Genomic_DNA"/>
</dbReference>
<dbReference type="InterPro" id="IPR010287">
    <property type="entry name" value="DUF892_YciF-like"/>
</dbReference>
<dbReference type="PANTHER" id="PTHR30565">
    <property type="entry name" value="PROTEIN YCIF"/>
    <property type="match status" value="1"/>
</dbReference>
<protein>
    <submittedName>
        <fullName evidence="1">Ferritin-like domain-containing protein</fullName>
    </submittedName>
</protein>
<dbReference type="Gene3D" id="1.20.1260.10">
    <property type="match status" value="1"/>
</dbReference>
<dbReference type="Proteomes" id="UP001501588">
    <property type="component" value="Unassembled WGS sequence"/>
</dbReference>
<dbReference type="InterPro" id="IPR012347">
    <property type="entry name" value="Ferritin-like"/>
</dbReference>
<reference evidence="1 2" key="1">
    <citation type="journal article" date="2019" name="Int. J. Syst. Evol. Microbiol.">
        <title>The Global Catalogue of Microorganisms (GCM) 10K type strain sequencing project: providing services to taxonomists for standard genome sequencing and annotation.</title>
        <authorList>
            <consortium name="The Broad Institute Genomics Platform"/>
            <consortium name="The Broad Institute Genome Sequencing Center for Infectious Disease"/>
            <person name="Wu L."/>
            <person name="Ma J."/>
        </authorList>
    </citation>
    <scope>NUCLEOTIDE SEQUENCE [LARGE SCALE GENOMIC DNA]</scope>
    <source>
        <strain evidence="1 2">JCM 9933</strain>
    </source>
</reference>
<evidence type="ECO:0000313" key="1">
    <source>
        <dbReference type="EMBL" id="GAA0575184.1"/>
    </source>
</evidence>
<dbReference type="RefSeq" id="WP_343894299.1">
    <property type="nucleotide sequence ID" value="NZ_BAAAFZ010000011.1"/>
</dbReference>
<comment type="caution">
    <text evidence="1">The sequence shown here is derived from an EMBL/GenBank/DDBJ whole genome shotgun (WGS) entry which is preliminary data.</text>
</comment>
<proteinExistence type="predicted"/>
<organism evidence="1 2">
    <name type="scientific">Craurococcus roseus</name>
    <dbReference type="NCBI Taxonomy" id="77585"/>
    <lineage>
        <taxon>Bacteria</taxon>
        <taxon>Pseudomonadati</taxon>
        <taxon>Pseudomonadota</taxon>
        <taxon>Alphaproteobacteria</taxon>
        <taxon>Acetobacterales</taxon>
        <taxon>Acetobacteraceae</taxon>
        <taxon>Craurococcus</taxon>
    </lineage>
</organism>
<dbReference type="InterPro" id="IPR047114">
    <property type="entry name" value="YciF"/>
</dbReference>
<name>A0ABN1EW49_9PROT</name>
<dbReference type="PANTHER" id="PTHR30565:SF9">
    <property type="entry name" value="PROTEIN YCIF"/>
    <property type="match status" value="1"/>
</dbReference>
<sequence length="167" mass="18511">MGLLSKPIKTLDDLFVHTLQDIYYAEQQIAKNLPTMIGKATDPQLKQGFETHLQETQNQIKRLEQVFQMHGQPVKGVTCAAMDGILEEATDTMSDVGDKEVLDAAMLSSAQAIEHYEITRYGTLVAFAKQLGREDCASVLQQNLDEEKATDKKLTAIAESKVNRKAA</sequence>
<dbReference type="InterPro" id="IPR009078">
    <property type="entry name" value="Ferritin-like_SF"/>
</dbReference>
<dbReference type="Pfam" id="PF05974">
    <property type="entry name" value="DUF892"/>
    <property type="match status" value="1"/>
</dbReference>
<keyword evidence="2" id="KW-1185">Reference proteome</keyword>
<dbReference type="SUPFAM" id="SSF47240">
    <property type="entry name" value="Ferritin-like"/>
    <property type="match status" value="1"/>
</dbReference>
<evidence type="ECO:0000313" key="2">
    <source>
        <dbReference type="Proteomes" id="UP001501588"/>
    </source>
</evidence>
<gene>
    <name evidence="1" type="ORF">GCM10009416_12270</name>
</gene>